<keyword evidence="1" id="KW-0812">Transmembrane</keyword>
<dbReference type="OrthoDB" id="2300232at2"/>
<dbReference type="InterPro" id="IPR024596">
    <property type="entry name" value="RNApol_su_b/EpuA"/>
</dbReference>
<sequence>MIPIWVRLVFIIAAIIGSLALGAMIGYGIVGEGGNPMDVFNPQTWYHIYDIIFEGTDRQR</sequence>
<keyword evidence="3" id="KW-1185">Reference proteome</keyword>
<accession>A0A323TGD8</accession>
<evidence type="ECO:0000256" key="1">
    <source>
        <dbReference type="SAM" id="Phobius"/>
    </source>
</evidence>
<comment type="caution">
    <text evidence="2">The sequence shown here is derived from an EMBL/GenBank/DDBJ whole genome shotgun (WGS) entry which is preliminary data.</text>
</comment>
<dbReference type="EMBL" id="PDOD01000003">
    <property type="protein sequence ID" value="PYZ92944.1"/>
    <property type="molecule type" value="Genomic_DNA"/>
</dbReference>
<dbReference type="Proteomes" id="UP000248214">
    <property type="component" value="Unassembled WGS sequence"/>
</dbReference>
<evidence type="ECO:0000313" key="2">
    <source>
        <dbReference type="EMBL" id="PYZ92944.1"/>
    </source>
</evidence>
<evidence type="ECO:0008006" key="4">
    <source>
        <dbReference type="Google" id="ProtNLM"/>
    </source>
</evidence>
<proteinExistence type="predicted"/>
<dbReference type="Pfam" id="PF11772">
    <property type="entry name" value="EpuA"/>
    <property type="match status" value="1"/>
</dbReference>
<reference evidence="2 3" key="1">
    <citation type="submission" date="2017-10" db="EMBL/GenBank/DDBJ databases">
        <title>Bacillus sp. nov., a halophilic bacterium isolated from a Keqin Lake.</title>
        <authorList>
            <person name="Wang H."/>
        </authorList>
    </citation>
    <scope>NUCLEOTIDE SEQUENCE [LARGE SCALE GENOMIC DNA]</scope>
    <source>
        <strain evidence="2 3">KQ-12</strain>
    </source>
</reference>
<name>A0A323TGD8_9BACI</name>
<feature type="transmembrane region" description="Helical" evidence="1">
    <location>
        <begin position="7"/>
        <end position="30"/>
    </location>
</feature>
<keyword evidence="1" id="KW-0472">Membrane</keyword>
<organism evidence="2 3">
    <name type="scientific">Salipaludibacillus keqinensis</name>
    <dbReference type="NCBI Taxonomy" id="2045207"/>
    <lineage>
        <taxon>Bacteria</taxon>
        <taxon>Bacillati</taxon>
        <taxon>Bacillota</taxon>
        <taxon>Bacilli</taxon>
        <taxon>Bacillales</taxon>
        <taxon>Bacillaceae</taxon>
    </lineage>
</organism>
<evidence type="ECO:0000313" key="3">
    <source>
        <dbReference type="Proteomes" id="UP000248214"/>
    </source>
</evidence>
<gene>
    <name evidence="2" type="ORF">CR194_12685</name>
</gene>
<dbReference type="AlphaFoldDB" id="A0A323TGD8"/>
<keyword evidence="1" id="KW-1133">Transmembrane helix</keyword>
<protein>
    <recommendedName>
        <fullName evidence="4">DNA-directed RNA polymerase subunit beta</fullName>
    </recommendedName>
</protein>